<dbReference type="Gene3D" id="2.60.40.790">
    <property type="match status" value="1"/>
</dbReference>
<evidence type="ECO:0000313" key="4">
    <source>
        <dbReference type="Proteomes" id="UP000029120"/>
    </source>
</evidence>
<organism evidence="3 4">
    <name type="scientific">Arabis alpina</name>
    <name type="common">Alpine rock-cress</name>
    <dbReference type="NCBI Taxonomy" id="50452"/>
    <lineage>
        <taxon>Eukaryota</taxon>
        <taxon>Viridiplantae</taxon>
        <taxon>Streptophyta</taxon>
        <taxon>Embryophyta</taxon>
        <taxon>Tracheophyta</taxon>
        <taxon>Spermatophyta</taxon>
        <taxon>Magnoliopsida</taxon>
        <taxon>eudicotyledons</taxon>
        <taxon>Gunneridae</taxon>
        <taxon>Pentapetalae</taxon>
        <taxon>rosids</taxon>
        <taxon>malvids</taxon>
        <taxon>Brassicales</taxon>
        <taxon>Brassicaceae</taxon>
        <taxon>Arabideae</taxon>
        <taxon>Arabis</taxon>
    </lineage>
</organism>
<keyword evidence="4" id="KW-1185">Reference proteome</keyword>
<comment type="similarity">
    <text evidence="1">Belongs to the small heat shock protein (HSP20) family.</text>
</comment>
<accession>A0A087FY83</accession>
<dbReference type="InterPro" id="IPR044656">
    <property type="entry name" value="HSP14.7/HSP23.5/HSP23.6-like"/>
</dbReference>
<dbReference type="EMBL" id="KL987721">
    <property type="protein sequence ID" value="KFK22585.1"/>
    <property type="molecule type" value="Genomic_DNA"/>
</dbReference>
<dbReference type="Proteomes" id="UP000029120">
    <property type="component" value="Unassembled WGS sequence"/>
</dbReference>
<evidence type="ECO:0000313" key="3">
    <source>
        <dbReference type="EMBL" id="KFK22585.1"/>
    </source>
</evidence>
<gene>
    <name evidence="3" type="ORF">AALP_AAs69768U000100</name>
</gene>
<sequence length="164" mass="17643">MFTSFTSHVSDGVLRLLMSKTGIDPQRPSCIAFLRQELQDRSGEGPHMFASGTNPQDPKLTGPVLEPHPVVLEGSGMAYESKKLGNGKLYVRVDMPGVPKENFIVSVTNGRVNVTGKAPGVSHDSGGRLYSGDVAMFSTPIDIPTRRIKTIAKNGVIRLLIPSV</sequence>
<evidence type="ECO:0000256" key="1">
    <source>
        <dbReference type="PROSITE-ProRule" id="PRU00285"/>
    </source>
</evidence>
<protein>
    <recommendedName>
        <fullName evidence="2">SHSP domain-containing protein</fullName>
    </recommendedName>
</protein>
<dbReference type="SUPFAM" id="SSF49764">
    <property type="entry name" value="HSP20-like chaperones"/>
    <property type="match status" value="1"/>
</dbReference>
<feature type="domain" description="SHSP" evidence="2">
    <location>
        <begin position="70"/>
        <end position="164"/>
    </location>
</feature>
<dbReference type="OrthoDB" id="1431247at2759"/>
<dbReference type="InterPro" id="IPR008978">
    <property type="entry name" value="HSP20-like_chaperone"/>
</dbReference>
<dbReference type="PROSITE" id="PS01031">
    <property type="entry name" value="SHSP"/>
    <property type="match status" value="1"/>
</dbReference>
<name>A0A087FY83_ARAAL</name>
<evidence type="ECO:0000259" key="2">
    <source>
        <dbReference type="PROSITE" id="PS01031"/>
    </source>
</evidence>
<dbReference type="AlphaFoldDB" id="A0A087FY83"/>
<reference evidence="4" key="1">
    <citation type="journal article" date="2015" name="Nat. Plants">
        <title>Genome expansion of Arabis alpina linked with retrotransposition and reduced symmetric DNA methylation.</title>
        <authorList>
            <person name="Willing E.M."/>
            <person name="Rawat V."/>
            <person name="Mandakova T."/>
            <person name="Maumus F."/>
            <person name="James G.V."/>
            <person name="Nordstroem K.J."/>
            <person name="Becker C."/>
            <person name="Warthmann N."/>
            <person name="Chica C."/>
            <person name="Szarzynska B."/>
            <person name="Zytnicki M."/>
            <person name="Albani M.C."/>
            <person name="Kiefer C."/>
            <person name="Bergonzi S."/>
            <person name="Castaings L."/>
            <person name="Mateos J.L."/>
            <person name="Berns M.C."/>
            <person name="Bujdoso N."/>
            <person name="Piofczyk T."/>
            <person name="de Lorenzo L."/>
            <person name="Barrero-Sicilia C."/>
            <person name="Mateos I."/>
            <person name="Piednoel M."/>
            <person name="Hagmann J."/>
            <person name="Chen-Min-Tao R."/>
            <person name="Iglesias-Fernandez R."/>
            <person name="Schuster S.C."/>
            <person name="Alonso-Blanco C."/>
            <person name="Roudier F."/>
            <person name="Carbonero P."/>
            <person name="Paz-Ares J."/>
            <person name="Davis S.J."/>
            <person name="Pecinka A."/>
            <person name="Quesneville H."/>
            <person name="Colot V."/>
            <person name="Lysak M.A."/>
            <person name="Weigel D."/>
            <person name="Coupland G."/>
            <person name="Schneeberger K."/>
        </authorList>
    </citation>
    <scope>NUCLEOTIDE SEQUENCE [LARGE SCALE GENOMIC DNA]</scope>
    <source>
        <strain evidence="4">cv. Pajares</strain>
    </source>
</reference>
<dbReference type="Gramene" id="KFK22585">
    <property type="protein sequence ID" value="KFK22585"/>
    <property type="gene ID" value="AALP_AAs69768U000100"/>
</dbReference>
<dbReference type="InterPro" id="IPR002068">
    <property type="entry name" value="A-crystallin/Hsp20_dom"/>
</dbReference>
<proteinExistence type="inferred from homology"/>
<dbReference type="PANTHER" id="PTHR46991:SF29">
    <property type="entry name" value="HEAT SHOCK PROTEIN HSP20_ALPHA CRYSTALLIN FAMILY PROTEIN"/>
    <property type="match status" value="1"/>
</dbReference>
<dbReference type="CDD" id="cd06464">
    <property type="entry name" value="ACD_sHsps-like"/>
    <property type="match status" value="1"/>
</dbReference>
<dbReference type="PANTHER" id="PTHR46991">
    <property type="entry name" value="23.5 KDA HEAT SHOCK PROTEIN, MITOCHONDRIAL"/>
    <property type="match status" value="1"/>
</dbReference>